<comment type="subcellular location">
    <subcellularLocation>
        <location evidence="1">Peroxisome membrane</location>
        <topology evidence="1">Single-pass membrane protein</topology>
    </subcellularLocation>
</comment>
<dbReference type="GO" id="GO:0005778">
    <property type="term" value="C:peroxisomal membrane"/>
    <property type="evidence" value="ECO:0007669"/>
    <property type="project" value="UniProtKB-SubCell"/>
</dbReference>
<gene>
    <name evidence="6" type="ORF">WICANDRAFT_104454</name>
</gene>
<protein>
    <recommendedName>
        <fullName evidence="4">Peroxin-3</fullName>
    </recommendedName>
</protein>
<feature type="region of interest" description="Disordered" evidence="5">
    <location>
        <begin position="46"/>
        <end position="83"/>
    </location>
</feature>
<evidence type="ECO:0000256" key="4">
    <source>
        <dbReference type="ARBA" id="ARBA00032508"/>
    </source>
</evidence>
<organism evidence="6 7">
    <name type="scientific">Wickerhamomyces anomalus (strain ATCC 58044 / CBS 1984 / NCYC 433 / NRRL Y-366-8)</name>
    <name type="common">Yeast</name>
    <name type="synonym">Hansenula anomala</name>
    <dbReference type="NCBI Taxonomy" id="683960"/>
    <lineage>
        <taxon>Eukaryota</taxon>
        <taxon>Fungi</taxon>
        <taxon>Dikarya</taxon>
        <taxon>Ascomycota</taxon>
        <taxon>Saccharomycotina</taxon>
        <taxon>Saccharomycetes</taxon>
        <taxon>Phaffomycetales</taxon>
        <taxon>Wickerhamomycetaceae</taxon>
        <taxon>Wickerhamomyces</taxon>
    </lineage>
</organism>
<dbReference type="Pfam" id="PF04882">
    <property type="entry name" value="Peroxin-3"/>
    <property type="match status" value="1"/>
</dbReference>
<feature type="compositionally biased region" description="Low complexity" evidence="5">
    <location>
        <begin position="52"/>
        <end position="62"/>
    </location>
</feature>
<name>A0A1E3P824_WICAA</name>
<evidence type="ECO:0000256" key="2">
    <source>
        <dbReference type="ARBA" id="ARBA00008933"/>
    </source>
</evidence>
<dbReference type="PANTHER" id="PTHR28080">
    <property type="entry name" value="PEROXISOMAL BIOGENESIS FACTOR 3"/>
    <property type="match status" value="1"/>
</dbReference>
<dbReference type="RefSeq" id="XP_019040581.1">
    <property type="nucleotide sequence ID" value="XM_019180416.1"/>
</dbReference>
<dbReference type="AlphaFoldDB" id="A0A1E3P824"/>
<evidence type="ECO:0000256" key="3">
    <source>
        <dbReference type="ARBA" id="ARBA00023140"/>
    </source>
</evidence>
<dbReference type="GO" id="GO:0045046">
    <property type="term" value="P:protein import into peroxisome membrane"/>
    <property type="evidence" value="ECO:0007669"/>
    <property type="project" value="TreeGrafter"/>
</dbReference>
<feature type="compositionally biased region" description="Polar residues" evidence="5">
    <location>
        <begin position="65"/>
        <end position="82"/>
    </location>
</feature>
<dbReference type="PANTHER" id="PTHR28080:SF1">
    <property type="entry name" value="PEROXISOMAL BIOGENESIS FACTOR 3"/>
    <property type="match status" value="1"/>
</dbReference>
<dbReference type="Proteomes" id="UP000094112">
    <property type="component" value="Unassembled WGS sequence"/>
</dbReference>
<reference evidence="6 7" key="1">
    <citation type="journal article" date="2016" name="Proc. Natl. Acad. Sci. U.S.A.">
        <title>Comparative genomics of biotechnologically important yeasts.</title>
        <authorList>
            <person name="Riley R."/>
            <person name="Haridas S."/>
            <person name="Wolfe K.H."/>
            <person name="Lopes M.R."/>
            <person name="Hittinger C.T."/>
            <person name="Goeker M."/>
            <person name="Salamov A.A."/>
            <person name="Wisecaver J.H."/>
            <person name="Long T.M."/>
            <person name="Calvey C.H."/>
            <person name="Aerts A.L."/>
            <person name="Barry K.W."/>
            <person name="Choi C."/>
            <person name="Clum A."/>
            <person name="Coughlan A.Y."/>
            <person name="Deshpande S."/>
            <person name="Douglass A.P."/>
            <person name="Hanson S.J."/>
            <person name="Klenk H.-P."/>
            <person name="LaButti K.M."/>
            <person name="Lapidus A."/>
            <person name="Lindquist E.A."/>
            <person name="Lipzen A.M."/>
            <person name="Meier-Kolthoff J.P."/>
            <person name="Ohm R.A."/>
            <person name="Otillar R.P."/>
            <person name="Pangilinan J.L."/>
            <person name="Peng Y."/>
            <person name="Rokas A."/>
            <person name="Rosa C.A."/>
            <person name="Scheuner C."/>
            <person name="Sibirny A.A."/>
            <person name="Slot J.C."/>
            <person name="Stielow J.B."/>
            <person name="Sun H."/>
            <person name="Kurtzman C.P."/>
            <person name="Blackwell M."/>
            <person name="Grigoriev I.V."/>
            <person name="Jeffries T.W."/>
        </authorList>
    </citation>
    <scope>NUCLEOTIDE SEQUENCE [LARGE SCALE GENOMIC DNA]</scope>
    <source>
        <strain evidence="7">ATCC 58044 / CBS 1984 / NCYC 433 / NRRL Y-366-8</strain>
    </source>
</reference>
<dbReference type="InterPro" id="IPR006966">
    <property type="entry name" value="Peroxin-3"/>
</dbReference>
<dbReference type="GeneID" id="30197662"/>
<evidence type="ECO:0000256" key="5">
    <source>
        <dbReference type="SAM" id="MobiDB-lite"/>
    </source>
</evidence>
<sequence length="362" mass="40469">MYSDQTQKDALYTIYALIPVLSAPIFESLPVEEITKSLQARRLEKKTGGLSGSSNLGASSIGDEGSSTTTDQQPVDAQSPNTLDRKTKNELWSELKSQTLTRLLTLIYSNALLILFTRLQLNILARREYLEDALKVAATKHGFNDRIDMVDNTSTESTNYVNEQAYLSYSWWLLNRGWITIRERVKNAVDEVFEEINPRAELSLDDFAILIGRAQTLIEQEDDSNFISSALLPPSNLETFVVQQTLDEDNLSSLSKDNSILRILIDETKNYVNSSSSQIVLNSLINVGITTVLNNIALSLSAKDPNQEPPNEIKVKLAILLANVTRASNDFKNTTNCDYVNNMDKVPELDELSASVYSNFEI</sequence>
<evidence type="ECO:0000313" key="6">
    <source>
        <dbReference type="EMBL" id="ODQ61374.1"/>
    </source>
</evidence>
<proteinExistence type="inferred from homology"/>
<keyword evidence="7" id="KW-1185">Reference proteome</keyword>
<dbReference type="EMBL" id="KV454209">
    <property type="protein sequence ID" value="ODQ61374.1"/>
    <property type="molecule type" value="Genomic_DNA"/>
</dbReference>
<dbReference type="OrthoDB" id="45930at2759"/>
<comment type="similarity">
    <text evidence="2">Belongs to the peroxin-3 family.</text>
</comment>
<dbReference type="STRING" id="683960.A0A1E3P824"/>
<evidence type="ECO:0000256" key="1">
    <source>
        <dbReference type="ARBA" id="ARBA00004549"/>
    </source>
</evidence>
<dbReference type="GO" id="GO:0030674">
    <property type="term" value="F:protein-macromolecule adaptor activity"/>
    <property type="evidence" value="ECO:0007669"/>
    <property type="project" value="TreeGrafter"/>
</dbReference>
<accession>A0A1E3P824</accession>
<keyword evidence="3" id="KW-0576">Peroxisome</keyword>
<evidence type="ECO:0000313" key="7">
    <source>
        <dbReference type="Proteomes" id="UP000094112"/>
    </source>
</evidence>